<gene>
    <name evidence="1" type="ORF">BDN72DRAFT_731851</name>
</gene>
<dbReference type="Proteomes" id="UP000308600">
    <property type="component" value="Unassembled WGS sequence"/>
</dbReference>
<keyword evidence="2" id="KW-1185">Reference proteome</keyword>
<accession>A0ACD3A8C5</accession>
<organism evidence="1 2">
    <name type="scientific">Pluteus cervinus</name>
    <dbReference type="NCBI Taxonomy" id="181527"/>
    <lineage>
        <taxon>Eukaryota</taxon>
        <taxon>Fungi</taxon>
        <taxon>Dikarya</taxon>
        <taxon>Basidiomycota</taxon>
        <taxon>Agaricomycotina</taxon>
        <taxon>Agaricomycetes</taxon>
        <taxon>Agaricomycetidae</taxon>
        <taxon>Agaricales</taxon>
        <taxon>Pluteineae</taxon>
        <taxon>Pluteaceae</taxon>
        <taxon>Pluteus</taxon>
    </lineage>
</organism>
<feature type="non-terminal residue" evidence="1">
    <location>
        <position position="1"/>
    </location>
</feature>
<sequence length="67" mass="7563">LTAAYSFTDYRAQGQTLSSVLIDISKPPCGALTLFNLYVALSRRHSAELLAEDDRIARLDSQTKRWF</sequence>
<name>A0ACD3A8C5_9AGAR</name>
<dbReference type="EMBL" id="ML208628">
    <property type="protein sequence ID" value="TFK61796.1"/>
    <property type="molecule type" value="Genomic_DNA"/>
</dbReference>
<proteinExistence type="predicted"/>
<feature type="non-terminal residue" evidence="1">
    <location>
        <position position="67"/>
    </location>
</feature>
<evidence type="ECO:0000313" key="2">
    <source>
        <dbReference type="Proteomes" id="UP000308600"/>
    </source>
</evidence>
<protein>
    <submittedName>
        <fullName evidence="1">Uncharacterized protein</fullName>
    </submittedName>
</protein>
<evidence type="ECO:0000313" key="1">
    <source>
        <dbReference type="EMBL" id="TFK61796.1"/>
    </source>
</evidence>
<reference evidence="1 2" key="1">
    <citation type="journal article" date="2019" name="Nat. Ecol. Evol.">
        <title>Megaphylogeny resolves global patterns of mushroom evolution.</title>
        <authorList>
            <person name="Varga T."/>
            <person name="Krizsan K."/>
            <person name="Foldi C."/>
            <person name="Dima B."/>
            <person name="Sanchez-Garcia M."/>
            <person name="Sanchez-Ramirez S."/>
            <person name="Szollosi G.J."/>
            <person name="Szarkandi J.G."/>
            <person name="Papp V."/>
            <person name="Albert L."/>
            <person name="Andreopoulos W."/>
            <person name="Angelini C."/>
            <person name="Antonin V."/>
            <person name="Barry K.W."/>
            <person name="Bougher N.L."/>
            <person name="Buchanan P."/>
            <person name="Buyck B."/>
            <person name="Bense V."/>
            <person name="Catcheside P."/>
            <person name="Chovatia M."/>
            <person name="Cooper J."/>
            <person name="Damon W."/>
            <person name="Desjardin D."/>
            <person name="Finy P."/>
            <person name="Geml J."/>
            <person name="Haridas S."/>
            <person name="Hughes K."/>
            <person name="Justo A."/>
            <person name="Karasinski D."/>
            <person name="Kautmanova I."/>
            <person name="Kiss B."/>
            <person name="Kocsube S."/>
            <person name="Kotiranta H."/>
            <person name="LaButti K.M."/>
            <person name="Lechner B.E."/>
            <person name="Liimatainen K."/>
            <person name="Lipzen A."/>
            <person name="Lukacs Z."/>
            <person name="Mihaltcheva S."/>
            <person name="Morgado L.N."/>
            <person name="Niskanen T."/>
            <person name="Noordeloos M.E."/>
            <person name="Ohm R.A."/>
            <person name="Ortiz-Santana B."/>
            <person name="Ovrebo C."/>
            <person name="Racz N."/>
            <person name="Riley R."/>
            <person name="Savchenko A."/>
            <person name="Shiryaev A."/>
            <person name="Soop K."/>
            <person name="Spirin V."/>
            <person name="Szebenyi C."/>
            <person name="Tomsovsky M."/>
            <person name="Tulloss R.E."/>
            <person name="Uehling J."/>
            <person name="Grigoriev I.V."/>
            <person name="Vagvolgyi C."/>
            <person name="Papp T."/>
            <person name="Martin F.M."/>
            <person name="Miettinen O."/>
            <person name="Hibbett D.S."/>
            <person name="Nagy L.G."/>
        </authorList>
    </citation>
    <scope>NUCLEOTIDE SEQUENCE [LARGE SCALE GENOMIC DNA]</scope>
    <source>
        <strain evidence="1 2">NL-1719</strain>
    </source>
</reference>